<sequence length="44" mass="4878">MSWHNKKSSAFHSLTLRAYDAQVAEALAMVRPLNKMTKGGCQKA</sequence>
<proteinExistence type="predicted"/>
<keyword evidence="1" id="KW-0614">Plasmid</keyword>
<evidence type="ECO:0000313" key="1">
    <source>
        <dbReference type="EMBL" id="QHW11122.1"/>
    </source>
</evidence>
<accession>A0A6G5ZYJ1</accession>
<dbReference type="EMBL" id="MN510446">
    <property type="protein sequence ID" value="QHW11122.1"/>
    <property type="molecule type" value="Genomic_DNA"/>
</dbReference>
<name>A0A6G5ZYJ1_ECOLX</name>
<geneLocation type="plasmid" evidence="1">
    <name>pSvP1_F</name>
</geneLocation>
<protein>
    <submittedName>
        <fullName evidence="1">Uncharacterized protein</fullName>
    </submittedName>
</protein>
<dbReference type="AlphaFoldDB" id="A0A6G5ZYJ1"/>
<organism evidence="1">
    <name type="scientific">Escherichia coli</name>
    <dbReference type="NCBI Taxonomy" id="562"/>
    <lineage>
        <taxon>Bacteria</taxon>
        <taxon>Pseudomonadati</taxon>
        <taxon>Pseudomonadota</taxon>
        <taxon>Gammaproteobacteria</taxon>
        <taxon>Enterobacterales</taxon>
        <taxon>Enterobacteriaceae</taxon>
        <taxon>Escherichia</taxon>
    </lineage>
</organism>
<reference evidence="1" key="2">
    <citation type="submission" date="2019-09" db="EMBL/GenBank/DDBJ databases">
        <authorList>
            <person name="Wyrsch E."/>
            <person name="Liu M.Y."/>
            <person name="Djordjevic S.P."/>
        </authorList>
    </citation>
    <scope>NUCLEOTIDE SEQUENCE</scope>
    <source>
        <strain evidence="1">SvETEC</strain>
        <plasmid evidence="1">pSvP1_F</plasmid>
    </source>
</reference>
<reference evidence="1" key="1">
    <citation type="journal article" date="2019" name="Sci. Rep.">
        <title>Diversity of P1 phage-like elements in multidrug resistant Escherichia coli.</title>
        <authorList>
            <person name="Venturini C."/>
            <person name="Zingali T."/>
            <person name="Wyrsch E.R."/>
            <person name="Bowring B."/>
            <person name="Iredell J."/>
            <person name="Partridge S.R."/>
            <person name="Djordjevic S.P."/>
        </authorList>
    </citation>
    <scope>NUCLEOTIDE SEQUENCE</scope>
    <source>
        <strain evidence="1">SvETEC</strain>
        <plasmid evidence="1">pSvP1_F</plasmid>
    </source>
</reference>